<sequence>MSSLYDSIDESHQLSSTLTMDGGELSITGLLAIGATLKSMELQLEAIGDLLRQRKEAIPKGKISSFLYFPTLFYIKMTKSEIDTLQGPISHLTVVYMNMAMTLHPELFSEDTNICLIQEEPNNSISPEAMILSPSPTEEEDIRLNNQLQNEPEPLRRES</sequence>
<organism evidence="2 3">
    <name type="scientific">Camelina sativa</name>
    <name type="common">False flax</name>
    <name type="synonym">Myagrum sativum</name>
    <dbReference type="NCBI Taxonomy" id="90675"/>
    <lineage>
        <taxon>Eukaryota</taxon>
        <taxon>Viridiplantae</taxon>
        <taxon>Streptophyta</taxon>
        <taxon>Embryophyta</taxon>
        <taxon>Tracheophyta</taxon>
        <taxon>Spermatophyta</taxon>
        <taxon>Magnoliopsida</taxon>
        <taxon>eudicotyledons</taxon>
        <taxon>Gunneridae</taxon>
        <taxon>Pentapetalae</taxon>
        <taxon>rosids</taxon>
        <taxon>malvids</taxon>
        <taxon>Brassicales</taxon>
        <taxon>Brassicaceae</taxon>
        <taxon>Camelineae</taxon>
        <taxon>Camelina</taxon>
    </lineage>
</organism>
<reference evidence="2" key="1">
    <citation type="journal article" date="2014" name="Nat. Commun.">
        <title>The emerging biofuel crop Camelina sativa retains a highly undifferentiated hexaploid genome structure.</title>
        <authorList>
            <person name="Kagale S."/>
            <person name="Koh C."/>
            <person name="Nixon J."/>
            <person name="Bollina V."/>
            <person name="Clarke W.E."/>
            <person name="Tuteja R."/>
            <person name="Spillane C."/>
            <person name="Robinson S.J."/>
            <person name="Links M.G."/>
            <person name="Clarke C."/>
            <person name="Higgins E.E."/>
            <person name="Huebert T."/>
            <person name="Sharpe A.G."/>
            <person name="Parkin I.A."/>
        </authorList>
    </citation>
    <scope>NUCLEOTIDE SEQUENCE [LARGE SCALE GENOMIC DNA]</scope>
    <source>
        <strain evidence="2">cv. DH55</strain>
    </source>
</reference>
<feature type="region of interest" description="Disordered" evidence="1">
    <location>
        <begin position="126"/>
        <end position="159"/>
    </location>
</feature>
<dbReference type="Proteomes" id="UP000694864">
    <property type="component" value="Chromosome 6"/>
</dbReference>
<accession>A0ABM0ZIC4</accession>
<reference evidence="3" key="2">
    <citation type="submission" date="2025-08" db="UniProtKB">
        <authorList>
            <consortium name="RefSeq"/>
        </authorList>
    </citation>
    <scope>IDENTIFICATION</scope>
    <source>
        <tissue evidence="3">Leaf</tissue>
    </source>
</reference>
<evidence type="ECO:0000313" key="2">
    <source>
        <dbReference type="Proteomes" id="UP000694864"/>
    </source>
</evidence>
<gene>
    <name evidence="3" type="primary">LOC104791855</name>
</gene>
<dbReference type="GeneID" id="104791855"/>
<name>A0ABM0ZIC4_CAMSA</name>
<evidence type="ECO:0000256" key="1">
    <source>
        <dbReference type="SAM" id="MobiDB-lite"/>
    </source>
</evidence>
<protein>
    <submittedName>
        <fullName evidence="3">Uncharacterized protein LOC104791855</fullName>
    </submittedName>
</protein>
<keyword evidence="2" id="KW-1185">Reference proteome</keyword>
<dbReference type="RefSeq" id="XP_010516147.1">
    <property type="nucleotide sequence ID" value="XM_010517845.2"/>
</dbReference>
<proteinExistence type="predicted"/>
<evidence type="ECO:0000313" key="3">
    <source>
        <dbReference type="RefSeq" id="XP_010516147.1"/>
    </source>
</evidence>